<dbReference type="PROSITE" id="PS00874">
    <property type="entry name" value="T2SP_F"/>
    <property type="match status" value="1"/>
</dbReference>
<keyword evidence="14" id="KW-1185">Reference proteome</keyword>
<dbReference type="InterPro" id="IPR018076">
    <property type="entry name" value="T2SS_GspF_dom"/>
</dbReference>
<evidence type="ECO:0000256" key="3">
    <source>
        <dbReference type="ARBA" id="ARBA00005745"/>
    </source>
</evidence>
<evidence type="ECO:0000313" key="14">
    <source>
        <dbReference type="Proteomes" id="UP000650424"/>
    </source>
</evidence>
<evidence type="ECO:0000256" key="11">
    <source>
        <dbReference type="SAM" id="Phobius"/>
    </source>
</evidence>
<evidence type="ECO:0000256" key="9">
    <source>
        <dbReference type="ARBA" id="ARBA00030750"/>
    </source>
</evidence>
<keyword evidence="5" id="KW-1003">Cell membrane</keyword>
<accession>A0ABR6ZJM5</accession>
<keyword evidence="7 11" id="KW-1133">Transmembrane helix</keyword>
<evidence type="ECO:0000313" key="13">
    <source>
        <dbReference type="EMBL" id="MBC3915999.1"/>
    </source>
</evidence>
<dbReference type="RefSeq" id="WP_186945258.1">
    <property type="nucleotide sequence ID" value="NZ_JACOGF010000001.1"/>
</dbReference>
<evidence type="ECO:0000256" key="6">
    <source>
        <dbReference type="ARBA" id="ARBA00022692"/>
    </source>
</evidence>
<evidence type="ECO:0000256" key="2">
    <source>
        <dbReference type="ARBA" id="ARBA00004651"/>
    </source>
</evidence>
<comment type="similarity">
    <text evidence="3 10">Belongs to the GSP F family.</text>
</comment>
<dbReference type="InterPro" id="IPR001992">
    <property type="entry name" value="T2SS_GspF/T4SS_PilC_CS"/>
</dbReference>
<dbReference type="InterPro" id="IPR003004">
    <property type="entry name" value="GspF/PilC"/>
</dbReference>
<evidence type="ECO:0000256" key="10">
    <source>
        <dbReference type="RuleBase" id="RU003923"/>
    </source>
</evidence>
<dbReference type="Pfam" id="PF00482">
    <property type="entry name" value="T2SSF"/>
    <property type="match status" value="2"/>
</dbReference>
<reference evidence="13 14" key="1">
    <citation type="submission" date="2020-08" db="EMBL/GenBank/DDBJ databases">
        <title>Novel species isolated from subtropical streams in China.</title>
        <authorList>
            <person name="Lu H."/>
        </authorList>
    </citation>
    <scope>NUCLEOTIDE SEQUENCE [LARGE SCALE GENOMIC DNA]</scope>
    <source>
        <strain evidence="13 14">CY18W</strain>
    </source>
</reference>
<evidence type="ECO:0000256" key="5">
    <source>
        <dbReference type="ARBA" id="ARBA00022475"/>
    </source>
</evidence>
<evidence type="ECO:0000259" key="12">
    <source>
        <dbReference type="Pfam" id="PF00482"/>
    </source>
</evidence>
<dbReference type="EMBL" id="JACOGF010000001">
    <property type="protein sequence ID" value="MBC3915999.1"/>
    <property type="molecule type" value="Genomic_DNA"/>
</dbReference>
<gene>
    <name evidence="13" type="ORF">H8L32_00750</name>
</gene>
<evidence type="ECO:0000256" key="8">
    <source>
        <dbReference type="ARBA" id="ARBA00023136"/>
    </source>
</evidence>
<keyword evidence="6 10" id="KW-0812">Transmembrane</keyword>
<dbReference type="PANTHER" id="PTHR30012:SF0">
    <property type="entry name" value="TYPE II SECRETION SYSTEM PROTEIN F-RELATED"/>
    <property type="match status" value="1"/>
</dbReference>
<evidence type="ECO:0000256" key="7">
    <source>
        <dbReference type="ARBA" id="ARBA00022989"/>
    </source>
</evidence>
<keyword evidence="4 10" id="KW-0813">Transport</keyword>
<comment type="function">
    <text evidence="1">Component of the type II secretion system inner membrane complex required for the energy-dependent secretion of extracellular factors such as proteases and toxins from the periplasm.</text>
</comment>
<dbReference type="Gene3D" id="1.20.81.30">
    <property type="entry name" value="Type II secretion system (T2SS), domain F"/>
    <property type="match status" value="2"/>
</dbReference>
<keyword evidence="8 11" id="KW-0472">Membrane</keyword>
<organism evidence="13 14">
    <name type="scientific">Undibacterium hunanense</name>
    <dbReference type="NCBI Taxonomy" id="2762292"/>
    <lineage>
        <taxon>Bacteria</taxon>
        <taxon>Pseudomonadati</taxon>
        <taxon>Pseudomonadota</taxon>
        <taxon>Betaproteobacteria</taxon>
        <taxon>Burkholderiales</taxon>
        <taxon>Oxalobacteraceae</taxon>
        <taxon>Undibacterium</taxon>
    </lineage>
</organism>
<name>A0ABR6ZJM5_9BURK</name>
<dbReference type="InterPro" id="IPR042094">
    <property type="entry name" value="T2SS_GspF_sf"/>
</dbReference>
<feature type="transmembrane region" description="Helical" evidence="11">
    <location>
        <begin position="163"/>
        <end position="189"/>
    </location>
</feature>
<evidence type="ECO:0000256" key="4">
    <source>
        <dbReference type="ARBA" id="ARBA00022448"/>
    </source>
</evidence>
<sequence>MRYKVRAVTPDQRIVEQLLDASDENDARHQIRARGWAISSIQQASTLSFGGLYRKGAGQGKFSLLLFSQELLALLNAGLTIVESLEALLEKENNQDIRAVLSKVFSGLQEGKRFSQVLLEQQDYFNPLFVGIVQASERTSSLAPSLSRFIEYQQRIDVVRNKIISAMIYPCILFAVGSGVTFFLLGYVVPRFAEVYRGTGRELPWSSQLLLDWGNFVASHGAAISILSLVCVSMLIYLFARVWKSGGAMGIISKLPGFGESIRIYTLSRLYMTLGMLLDGGIPIVAALATTETMLNADMRPALQQASAAIASGEMLSDAFERHQLTTPISQRLLRVGERTGELGKMLTQSANFYEGEISRWIDRFIRSFEPLLMAVIGIVVGVIVVLLYMPIFNLADGFS</sequence>
<dbReference type="PRINTS" id="PR00812">
    <property type="entry name" value="BCTERIALGSPF"/>
</dbReference>
<feature type="transmembrane region" description="Helical" evidence="11">
    <location>
        <begin position="372"/>
        <end position="392"/>
    </location>
</feature>
<dbReference type="Proteomes" id="UP000650424">
    <property type="component" value="Unassembled WGS sequence"/>
</dbReference>
<protein>
    <recommendedName>
        <fullName evidence="9">General secretion pathway protein F</fullName>
    </recommendedName>
</protein>
<proteinExistence type="inferred from homology"/>
<feature type="domain" description="Type II secretion system protein GspF" evidence="12">
    <location>
        <begin position="67"/>
        <end position="190"/>
    </location>
</feature>
<feature type="transmembrane region" description="Helical" evidence="11">
    <location>
        <begin position="217"/>
        <end position="240"/>
    </location>
</feature>
<dbReference type="PANTHER" id="PTHR30012">
    <property type="entry name" value="GENERAL SECRETION PATHWAY PROTEIN"/>
    <property type="match status" value="1"/>
</dbReference>
<comment type="subcellular location">
    <subcellularLocation>
        <location evidence="10">Cell inner membrane</location>
        <topology evidence="10">Multi-pass membrane protein</topology>
    </subcellularLocation>
    <subcellularLocation>
        <location evidence="2">Cell membrane</location>
        <topology evidence="2">Multi-pass membrane protein</topology>
    </subcellularLocation>
</comment>
<evidence type="ECO:0000256" key="1">
    <source>
        <dbReference type="ARBA" id="ARBA00002684"/>
    </source>
</evidence>
<comment type="caution">
    <text evidence="13">The sequence shown here is derived from an EMBL/GenBank/DDBJ whole genome shotgun (WGS) entry which is preliminary data.</text>
</comment>
<feature type="domain" description="Type II secretion system protein GspF" evidence="12">
    <location>
        <begin position="273"/>
        <end position="391"/>
    </location>
</feature>